<gene>
    <name evidence="2" type="ORF">NDU88_000977</name>
</gene>
<sequence>MSRPSSTLGAPSFLENVTRTFVQTPTNPVASPLKGGDFISLSGRIRGRRWPAATAPVEMAHCEAHQQRNVANTAAKNDVPYEMATTEKTPGPGGGTRRQRPNPRPSVQVEEQEAARPTDRPRSGESVSLPGTVLK</sequence>
<dbReference type="Proteomes" id="UP001066276">
    <property type="component" value="Chromosome 1_1"/>
</dbReference>
<protein>
    <submittedName>
        <fullName evidence="2">Uncharacterized protein</fullName>
    </submittedName>
</protein>
<proteinExistence type="predicted"/>
<evidence type="ECO:0000313" key="2">
    <source>
        <dbReference type="EMBL" id="KAJ1213339.1"/>
    </source>
</evidence>
<comment type="caution">
    <text evidence="2">The sequence shown here is derived from an EMBL/GenBank/DDBJ whole genome shotgun (WGS) entry which is preliminary data.</text>
</comment>
<evidence type="ECO:0000313" key="3">
    <source>
        <dbReference type="Proteomes" id="UP001066276"/>
    </source>
</evidence>
<name>A0AAV7WMX3_PLEWA</name>
<keyword evidence="3" id="KW-1185">Reference proteome</keyword>
<evidence type="ECO:0000256" key="1">
    <source>
        <dbReference type="SAM" id="MobiDB-lite"/>
    </source>
</evidence>
<dbReference type="AlphaFoldDB" id="A0AAV7WMX3"/>
<dbReference type="EMBL" id="JANPWB010000001">
    <property type="protein sequence ID" value="KAJ1213339.1"/>
    <property type="molecule type" value="Genomic_DNA"/>
</dbReference>
<organism evidence="2 3">
    <name type="scientific">Pleurodeles waltl</name>
    <name type="common">Iberian ribbed newt</name>
    <dbReference type="NCBI Taxonomy" id="8319"/>
    <lineage>
        <taxon>Eukaryota</taxon>
        <taxon>Metazoa</taxon>
        <taxon>Chordata</taxon>
        <taxon>Craniata</taxon>
        <taxon>Vertebrata</taxon>
        <taxon>Euteleostomi</taxon>
        <taxon>Amphibia</taxon>
        <taxon>Batrachia</taxon>
        <taxon>Caudata</taxon>
        <taxon>Salamandroidea</taxon>
        <taxon>Salamandridae</taxon>
        <taxon>Pleurodelinae</taxon>
        <taxon>Pleurodeles</taxon>
    </lineage>
</organism>
<accession>A0AAV7WMX3</accession>
<feature type="compositionally biased region" description="Basic and acidic residues" evidence="1">
    <location>
        <begin position="113"/>
        <end position="123"/>
    </location>
</feature>
<reference evidence="2" key="1">
    <citation type="journal article" date="2022" name="bioRxiv">
        <title>Sequencing and chromosome-scale assembly of the giantPleurodeles waltlgenome.</title>
        <authorList>
            <person name="Brown T."/>
            <person name="Elewa A."/>
            <person name="Iarovenko S."/>
            <person name="Subramanian E."/>
            <person name="Araus A.J."/>
            <person name="Petzold A."/>
            <person name="Susuki M."/>
            <person name="Suzuki K.-i.T."/>
            <person name="Hayashi T."/>
            <person name="Toyoda A."/>
            <person name="Oliveira C."/>
            <person name="Osipova E."/>
            <person name="Leigh N.D."/>
            <person name="Simon A."/>
            <person name="Yun M.H."/>
        </authorList>
    </citation>
    <scope>NUCLEOTIDE SEQUENCE</scope>
    <source>
        <strain evidence="2">20211129_DDA</strain>
        <tissue evidence="2">Liver</tissue>
    </source>
</reference>
<feature type="region of interest" description="Disordered" evidence="1">
    <location>
        <begin position="66"/>
        <end position="135"/>
    </location>
</feature>